<dbReference type="InterPro" id="IPR032781">
    <property type="entry name" value="ABC_tran_Xtn"/>
</dbReference>
<accession>A0ABR2ITK0</accession>
<evidence type="ECO:0000256" key="1">
    <source>
        <dbReference type="ARBA" id="ARBA00022737"/>
    </source>
</evidence>
<dbReference type="Pfam" id="PF00005">
    <property type="entry name" value="ABC_tran"/>
    <property type="match status" value="2"/>
</dbReference>
<reference evidence="6 7" key="1">
    <citation type="journal article" date="2024" name="IMA Fungus">
        <title>Apiospora arundinis, a panoply of carbohydrate-active enzymes and secondary metabolites.</title>
        <authorList>
            <person name="Sorensen T."/>
            <person name="Petersen C."/>
            <person name="Muurmann A.T."/>
            <person name="Christiansen J.V."/>
            <person name="Brundto M.L."/>
            <person name="Overgaard C.K."/>
            <person name="Boysen A.T."/>
            <person name="Wollenberg R.D."/>
            <person name="Larsen T.O."/>
            <person name="Sorensen J.L."/>
            <person name="Nielsen K.L."/>
            <person name="Sondergaard T.E."/>
        </authorList>
    </citation>
    <scope>NUCLEOTIDE SEQUENCE [LARGE SCALE GENOMIC DNA]</scope>
    <source>
        <strain evidence="6 7">AAU 773</strain>
    </source>
</reference>
<keyword evidence="7" id="KW-1185">Reference proteome</keyword>
<evidence type="ECO:0000256" key="2">
    <source>
        <dbReference type="ARBA" id="ARBA00022741"/>
    </source>
</evidence>
<evidence type="ECO:0000256" key="4">
    <source>
        <dbReference type="SAM" id="Coils"/>
    </source>
</evidence>
<keyword evidence="2" id="KW-0547">Nucleotide-binding</keyword>
<feature type="domain" description="ABC transporter" evidence="5">
    <location>
        <begin position="49"/>
        <end position="390"/>
    </location>
</feature>
<dbReference type="Gene3D" id="3.40.50.300">
    <property type="entry name" value="P-loop containing nucleotide triphosphate hydrolases"/>
    <property type="match status" value="3"/>
</dbReference>
<dbReference type="PANTHER" id="PTHR19211">
    <property type="entry name" value="ATP-BINDING TRANSPORT PROTEIN-RELATED"/>
    <property type="match status" value="1"/>
</dbReference>
<comment type="caution">
    <text evidence="6">The sequence shown here is derived from an EMBL/GenBank/DDBJ whole genome shotgun (WGS) entry which is preliminary data.</text>
</comment>
<dbReference type="InterPro" id="IPR003439">
    <property type="entry name" value="ABC_transporter-like_ATP-bd"/>
</dbReference>
<name>A0ABR2ITK0_9PEZI</name>
<dbReference type="InterPro" id="IPR027417">
    <property type="entry name" value="P-loop_NTPase"/>
</dbReference>
<dbReference type="InterPro" id="IPR050611">
    <property type="entry name" value="ABCF"/>
</dbReference>
<proteinExistence type="predicted"/>
<evidence type="ECO:0000313" key="6">
    <source>
        <dbReference type="EMBL" id="KAK8867957.1"/>
    </source>
</evidence>
<dbReference type="Proteomes" id="UP001390339">
    <property type="component" value="Unassembled WGS sequence"/>
</dbReference>
<evidence type="ECO:0000256" key="3">
    <source>
        <dbReference type="ARBA" id="ARBA00022840"/>
    </source>
</evidence>
<dbReference type="PROSITE" id="PS50893">
    <property type="entry name" value="ABC_TRANSPORTER_2"/>
    <property type="match status" value="2"/>
</dbReference>
<evidence type="ECO:0000259" key="5">
    <source>
        <dbReference type="PROSITE" id="PS50893"/>
    </source>
</evidence>
<keyword evidence="4" id="KW-0175">Coiled coil</keyword>
<dbReference type="PROSITE" id="PS00211">
    <property type="entry name" value="ABC_TRANSPORTER_1"/>
    <property type="match status" value="1"/>
</dbReference>
<dbReference type="Pfam" id="PF12848">
    <property type="entry name" value="ABC_tran_Xtn"/>
    <property type="match status" value="1"/>
</dbReference>
<feature type="coiled-coil region" evidence="4">
    <location>
        <begin position="392"/>
        <end position="435"/>
    </location>
</feature>
<keyword evidence="3" id="KW-0067">ATP-binding</keyword>
<dbReference type="SUPFAM" id="SSF52540">
    <property type="entry name" value="P-loop containing nucleoside triphosphate hydrolases"/>
    <property type="match status" value="2"/>
</dbReference>
<sequence length="761" mass="84210">MTSMESESVATILCTSKQTRFNIATPNYRELDVEGLSIVVTSSAHSTTAKGKGKSKTRSEGTEILSNAKLRLKAGQRYALLGRNGTGKSTLLKAIAEKLIPGIPEETRVAILQQTEVGDTNTAQTLPYTFSSLKMNDDRLVIEEVIEKATARSVVQRDIEILTTAIGSADPYGSIRGLRQLRYQRLQRELFLKDKDARLRSGARGLQARKALISKEKEVAAIQVQRDQPDEEISPEVLAQETSEAVDLLAELELQIEPTKIAETESRAKRILSGLGFSEECMRKPVSSLSGGWKMRTALATALLQDTDILILDEPTNFLDLLGIMWLQNHLTSLAESDDAPTLIIVSHDRDFISLCTDILIIKDKDLTYFHGDLPVYEASRAEKRLHMTKMREAKEKQKEHMEKTIARNMKEGRAKDDQNKIRQAKSRQKKLDDRWGLEINSQGNRFKLNRDLVGFHLTSRAGIEVEEEDRPVSLVLPATTDLRFPGPLLSLENVSFRYKSISSTQTKAAIATATSSFALGKITLSVHMGDRIGIVGLNGGGKSTLVKLLVEETKPTSGTLTTHPRLKLGYYSQHAVDDLRRLGGSPAAAGESGPEPLTSLSLLTREVEGSLDEGAVRGLLGSLGLPGRLASDVPLRKLSGGQLVRLQLARLLWRQPHCLVLDEPTTHLDYETVTALRDALRGWEGAVVLVSHDRWFMRGVVEGLVDEEEEGDGDNSRAEEERPRRRVVYRVRAGQMTELKGGVGEFEEGVGKRVRKLMNS</sequence>
<dbReference type="PANTHER" id="PTHR19211:SF135">
    <property type="entry name" value="ATPASE, PUTATIVE (AFU_ORTHOLOGUE AFUA_1G16440)-RELATED"/>
    <property type="match status" value="1"/>
</dbReference>
<evidence type="ECO:0000313" key="7">
    <source>
        <dbReference type="Proteomes" id="UP001390339"/>
    </source>
</evidence>
<keyword evidence="1" id="KW-0677">Repeat</keyword>
<protein>
    <recommendedName>
        <fullName evidence="5">ABC transporter domain-containing protein</fullName>
    </recommendedName>
</protein>
<gene>
    <name evidence="6" type="ORF">PGQ11_006535</name>
</gene>
<dbReference type="CDD" id="cd03221">
    <property type="entry name" value="ABCF_EF-3"/>
    <property type="match status" value="1"/>
</dbReference>
<dbReference type="InterPro" id="IPR017871">
    <property type="entry name" value="ABC_transporter-like_CS"/>
</dbReference>
<dbReference type="InterPro" id="IPR003593">
    <property type="entry name" value="AAA+_ATPase"/>
</dbReference>
<dbReference type="SMART" id="SM00382">
    <property type="entry name" value="AAA"/>
    <property type="match status" value="2"/>
</dbReference>
<feature type="domain" description="ABC transporter" evidence="5">
    <location>
        <begin position="490"/>
        <end position="735"/>
    </location>
</feature>
<organism evidence="6 7">
    <name type="scientific">Apiospora arundinis</name>
    <dbReference type="NCBI Taxonomy" id="335852"/>
    <lineage>
        <taxon>Eukaryota</taxon>
        <taxon>Fungi</taxon>
        <taxon>Dikarya</taxon>
        <taxon>Ascomycota</taxon>
        <taxon>Pezizomycotina</taxon>
        <taxon>Sordariomycetes</taxon>
        <taxon>Xylariomycetidae</taxon>
        <taxon>Amphisphaeriales</taxon>
        <taxon>Apiosporaceae</taxon>
        <taxon>Apiospora</taxon>
    </lineage>
</organism>
<dbReference type="EMBL" id="JAPCWZ010000004">
    <property type="protein sequence ID" value="KAK8867957.1"/>
    <property type="molecule type" value="Genomic_DNA"/>
</dbReference>